<dbReference type="RefSeq" id="WP_013993331.1">
    <property type="nucleotide sequence ID" value="NC_015844.1"/>
</dbReference>
<dbReference type="OrthoDB" id="8455098at2"/>
<reference evidence="3 4" key="2">
    <citation type="journal article" date="2012" name="Environ. Microbiol.">
        <title>Characterization of the first alginolytic operons in a marine bacterium: from their emergence in marine Flavobacteriia to their independent transfers to marine Proteobacteria and human gut Bacteroides.</title>
        <authorList>
            <person name="Thomas F."/>
            <person name="Barbeyron T."/>
            <person name="Tonon T."/>
            <person name="Genicot S."/>
            <person name="Czjzek M."/>
            <person name="Michel G."/>
        </authorList>
    </citation>
    <scope>NUCLEOTIDE SEQUENCE [LARGE SCALE GENOMIC DNA]</scope>
    <source>
        <strain evidence="4">DSM 12802 / CCUG 47099 / CIP 106680 / NCIMB 13871 / Dsij</strain>
    </source>
</reference>
<reference evidence="4" key="1">
    <citation type="submission" date="2009-07" db="EMBL/GenBank/DDBJ databases">
        <title>Complete genome sequence of Zobellia galactanivorans Dsij.</title>
        <authorList>
            <consortium name="Genoscope - CEA"/>
        </authorList>
    </citation>
    <scope>NUCLEOTIDE SEQUENCE [LARGE SCALE GENOMIC DNA]</scope>
    <source>
        <strain evidence="4">DSM 12802 / CCUG 47099 / CIP 106680 / NCIMB 13871 / Dsij</strain>
    </source>
</reference>
<keyword evidence="1" id="KW-0732">Signal</keyword>
<sequence>MAPLLYSASSTTGQDPRYYSIKIPSAATLEQNATNFPPNTPVIRRWNHRVDNCAAQGNNGDNNSEAPIGKIITLKNNKAYVSSENGSKAMTCFRTTAGDWEKFKVVDAGEGKIALKGNNNKYVSAENGINRMTCNKSTIGHTEKFNWEELNTNTVVLRGSNGKNVSSAGNKNPMICNLTTIGPWSKFIWTVPNNSNRAGNNSSLSMKASIGIIKSTTVFPNPSKGGTVFLQLDDIDGNLITYYSLLDVSGNIVLPRKKAVNPKTIIDTSSLNIGVYFVKVENSQGSKMLKLILQ</sequence>
<dbReference type="HOGENOM" id="CLU_946483_0_0_10"/>
<dbReference type="InterPro" id="IPR008999">
    <property type="entry name" value="Actin-crosslinking"/>
</dbReference>
<keyword evidence="4" id="KW-1185">Reference proteome</keyword>
<feature type="domain" description="Secretion system C-terminal sorting" evidence="2">
    <location>
        <begin position="218"/>
        <end position="292"/>
    </location>
</feature>
<evidence type="ECO:0000259" key="2">
    <source>
        <dbReference type="Pfam" id="PF18962"/>
    </source>
</evidence>
<dbReference type="InterPro" id="IPR026444">
    <property type="entry name" value="Secre_tail"/>
</dbReference>
<dbReference type="SUPFAM" id="SSF50405">
    <property type="entry name" value="Actin-crosslinking proteins"/>
    <property type="match status" value="1"/>
</dbReference>
<protein>
    <recommendedName>
        <fullName evidence="2">Secretion system C-terminal sorting domain-containing protein</fullName>
    </recommendedName>
</protein>
<name>G0LBF3_ZOBGA</name>
<dbReference type="KEGG" id="zga:ZOBELLIA_1972"/>
<dbReference type="NCBIfam" id="TIGR04183">
    <property type="entry name" value="Por_Secre_tail"/>
    <property type="match status" value="1"/>
</dbReference>
<accession>G0LBF3</accession>
<dbReference type="Pfam" id="PF18962">
    <property type="entry name" value="Por_Secre_tail"/>
    <property type="match status" value="1"/>
</dbReference>
<dbReference type="AlphaFoldDB" id="G0LBF3"/>
<dbReference type="EMBL" id="FP476056">
    <property type="protein sequence ID" value="CAZ96030.1"/>
    <property type="molecule type" value="Genomic_DNA"/>
</dbReference>
<dbReference type="Gene3D" id="2.80.10.50">
    <property type="match status" value="1"/>
</dbReference>
<organism evidence="3 4">
    <name type="scientific">Zobellia galactanivorans (strain DSM 12802 / CCUG 47099 / CIP 106680 / NCIMB 13871 / Dsij)</name>
    <dbReference type="NCBI Taxonomy" id="63186"/>
    <lineage>
        <taxon>Bacteria</taxon>
        <taxon>Pseudomonadati</taxon>
        <taxon>Bacteroidota</taxon>
        <taxon>Flavobacteriia</taxon>
        <taxon>Flavobacteriales</taxon>
        <taxon>Flavobacteriaceae</taxon>
        <taxon>Zobellia</taxon>
    </lineage>
</organism>
<proteinExistence type="predicted"/>
<evidence type="ECO:0000313" key="3">
    <source>
        <dbReference type="EMBL" id="CAZ96030.1"/>
    </source>
</evidence>
<dbReference type="CDD" id="cd23342">
    <property type="entry name" value="beta-trefoil_FSCN_ZgPorA-like"/>
    <property type="match status" value="1"/>
</dbReference>
<evidence type="ECO:0000313" key="4">
    <source>
        <dbReference type="Proteomes" id="UP000008898"/>
    </source>
</evidence>
<gene>
    <name evidence="3" type="ordered locus">zobellia_1972</name>
</gene>
<dbReference type="STRING" id="63186.ZOBELLIA_1972"/>
<dbReference type="Proteomes" id="UP000008898">
    <property type="component" value="Chromosome"/>
</dbReference>
<evidence type="ECO:0000256" key="1">
    <source>
        <dbReference type="ARBA" id="ARBA00022729"/>
    </source>
</evidence>